<dbReference type="GeneTree" id="ENSGT00940000169412"/>
<feature type="compositionally biased region" description="Polar residues" evidence="2">
    <location>
        <begin position="2519"/>
        <end position="2534"/>
    </location>
</feature>
<dbReference type="InterPro" id="IPR036890">
    <property type="entry name" value="HATPase_C_sf"/>
</dbReference>
<dbReference type="Gene3D" id="3.30.565.10">
    <property type="entry name" value="Histidine kinase-like ATPase, C-terminal domain"/>
    <property type="match status" value="1"/>
</dbReference>
<accession>A0A3Q4HII5</accession>
<feature type="compositionally biased region" description="Basic and acidic residues" evidence="2">
    <location>
        <begin position="2434"/>
        <end position="2448"/>
    </location>
</feature>
<feature type="domain" description="HTH OST-type" evidence="3">
    <location>
        <begin position="24"/>
        <end position="105"/>
    </location>
</feature>
<organism evidence="4 5">
    <name type="scientific">Neolamprologus brichardi</name>
    <name type="common">Fairy cichlid</name>
    <name type="synonym">Lamprologus brichardi</name>
    <dbReference type="NCBI Taxonomy" id="32507"/>
    <lineage>
        <taxon>Eukaryota</taxon>
        <taxon>Metazoa</taxon>
        <taxon>Chordata</taxon>
        <taxon>Craniata</taxon>
        <taxon>Vertebrata</taxon>
        <taxon>Euteleostomi</taxon>
        <taxon>Actinopterygii</taxon>
        <taxon>Neopterygii</taxon>
        <taxon>Teleostei</taxon>
        <taxon>Neoteleostei</taxon>
        <taxon>Acanthomorphata</taxon>
        <taxon>Ovalentaria</taxon>
        <taxon>Cichlomorphae</taxon>
        <taxon>Cichliformes</taxon>
        <taxon>Cichlidae</taxon>
        <taxon>African cichlids</taxon>
        <taxon>Pseudocrenilabrinae</taxon>
        <taxon>Lamprologini</taxon>
        <taxon>Neolamprologus</taxon>
    </lineage>
</organism>
<dbReference type="Pfam" id="PF25794">
    <property type="entry name" value="SACS"/>
    <property type="match status" value="1"/>
</dbReference>
<dbReference type="NCBIfam" id="NF047352">
    <property type="entry name" value="P_loop_sacsin"/>
    <property type="match status" value="1"/>
</dbReference>
<name>A0A3Q4HII5_NEOBR</name>
<dbReference type="SUPFAM" id="SSF55874">
    <property type="entry name" value="ATPase domain of HSP90 chaperone/DNA topoisomerase II/histidine kinase"/>
    <property type="match status" value="1"/>
</dbReference>
<evidence type="ECO:0000256" key="1">
    <source>
        <dbReference type="ARBA" id="ARBA00022782"/>
    </source>
</evidence>
<dbReference type="PANTHER" id="PTHR32387:SF0">
    <property type="entry name" value="PROTEIN NO VEIN"/>
    <property type="match status" value="1"/>
</dbReference>
<feature type="compositionally biased region" description="Polar residues" evidence="2">
    <location>
        <begin position="210"/>
        <end position="222"/>
    </location>
</feature>
<evidence type="ECO:0000256" key="2">
    <source>
        <dbReference type="SAM" id="MobiDB-lite"/>
    </source>
</evidence>
<dbReference type="InterPro" id="IPR041966">
    <property type="entry name" value="LOTUS-like"/>
</dbReference>
<protein>
    <submittedName>
        <fullName evidence="4">Wu:fj29h11</fullName>
    </submittedName>
</protein>
<feature type="region of interest" description="Disordered" evidence="2">
    <location>
        <begin position="733"/>
        <end position="758"/>
    </location>
</feature>
<dbReference type="InterPro" id="IPR025605">
    <property type="entry name" value="OST-HTH/LOTUS_dom"/>
</dbReference>
<dbReference type="OMA" id="PLEVHVN"/>
<dbReference type="STRING" id="32507.ENSNBRP00000016862"/>
<dbReference type="PANTHER" id="PTHR32387">
    <property type="entry name" value="WU:FJ29H11"/>
    <property type="match status" value="1"/>
</dbReference>
<feature type="region of interest" description="Disordered" evidence="2">
    <location>
        <begin position="1135"/>
        <end position="1168"/>
    </location>
</feature>
<dbReference type="Ensembl" id="ENSNBRT00000017313.1">
    <property type="protein sequence ID" value="ENSNBRP00000016862.1"/>
    <property type="gene ID" value="ENSNBRG00000012925.1"/>
</dbReference>
<keyword evidence="5" id="KW-1185">Reference proteome</keyword>
<keyword evidence="1" id="KW-0221">Differentiation</keyword>
<feature type="compositionally biased region" description="Low complexity" evidence="2">
    <location>
        <begin position="2542"/>
        <end position="2551"/>
    </location>
</feature>
<dbReference type="Pfam" id="PF12872">
    <property type="entry name" value="OST-HTH"/>
    <property type="match status" value="2"/>
</dbReference>
<evidence type="ECO:0000313" key="4">
    <source>
        <dbReference type="Ensembl" id="ENSNBRP00000016862.1"/>
    </source>
</evidence>
<dbReference type="Pfam" id="PF13020">
    <property type="entry name" value="NOV_C"/>
    <property type="match status" value="1"/>
</dbReference>
<dbReference type="Gene3D" id="3.30.420.610">
    <property type="entry name" value="LOTUS domain-like"/>
    <property type="match status" value="2"/>
</dbReference>
<feature type="domain" description="HTH OST-type" evidence="3">
    <location>
        <begin position="122"/>
        <end position="197"/>
    </location>
</feature>
<feature type="compositionally biased region" description="Acidic residues" evidence="2">
    <location>
        <begin position="1158"/>
        <end position="1168"/>
    </location>
</feature>
<dbReference type="Proteomes" id="UP000261580">
    <property type="component" value="Unassembled WGS sequence"/>
</dbReference>
<evidence type="ECO:0000259" key="3">
    <source>
        <dbReference type="PROSITE" id="PS51644"/>
    </source>
</evidence>
<reference evidence="4" key="1">
    <citation type="submission" date="2025-08" db="UniProtKB">
        <authorList>
            <consortium name="Ensembl"/>
        </authorList>
    </citation>
    <scope>IDENTIFICATION</scope>
</reference>
<dbReference type="InterPro" id="IPR058210">
    <property type="entry name" value="SACS/Nov_dom"/>
</dbReference>
<feature type="region of interest" description="Disordered" evidence="2">
    <location>
        <begin position="2432"/>
        <end position="2562"/>
    </location>
</feature>
<dbReference type="InterPro" id="IPR024975">
    <property type="entry name" value="NOV_C"/>
</dbReference>
<sequence length="2763" mass="312305">MSLAGLLGHVIRVYLSFIIQVSLKMEKLRTELVSIVREHPDGIPLKKLAIVYSQTYHKNLTLSKLGVDSMTSLVSSMERDLVLEEELVFHRDHRGGNQATAGAECGAAAQSKESAAAPEVKKRCKTLKRIVKMMKGHPDGITLKLLTAAYKQKYSQDVSLVSMGFKTVSSLVDSLNEDLVVVEDVVYHKSHRPHNQPQAGMFTKTKENSRPTTPRTPDSLIRSSSPALRTLPQFVEVLNRVLHLCITSLYLNELIFYQCTLKTDLWLLQYTVLYQVFAYGNQLLTAPSMEQLQTCYSQKFGKKFPLAQYMSLYDNWEAKKLPTQFQPTTDPKTGVWQTAAGSQTSKHSISKQEQASGFSFLSASDFPVLGADLSLTKEQKTKVRDASPREGSGPVFNKGYHAQQRELLGENMRAVEAMEADQEDFNGRWRNRDMDQDTINTLMESVIREIAGDGELVTTKKVISRVCRLVPSLDPRWVEHLPLKALKDLQYLIREINMFIEVAVTSICTLYELGQSLAGLKDKKRYEELNLGPLCKLPFIHRIFKIGSNTKDDDIHQIETVDILKQLRVFRRKQTKVKVDLAEFMKHLADHYNCDSPYELGIRITGLGLPISTISKVSRNEHTILESAREVIQKELEEEIYERLRKLKKIILEPLKGAASFSSAGSSDLSKKYASMTAAEVVLAVFTNAGEVFSPRMAKHVQNFLLQVSGNRLETALFQLAICGGSLAVPHDLVPKDKTSKPTEKTKPEDKSTKSLPSEAKVKQYLRDKLAAQNSAITLAHIASLEKKLSEHFHVKDFLSLEKGSFLEFLVNNIQVVLSFLIYFNSANPGSGFRPSKQDVFEFIKQCGDLSYIESALRSHYGVRDSRDLGHGPLHRLADLVQRQKALGGGGLSPVCYESALLHPPSVGRLGEMSKDQALASLLSCPLLEDLSEWSQWELIFKPLHGSLKEFIEKNAGRHEAYCFEHDQKNYAQLDSQNLCRLDLSMAEEDVSCYDKVAKFLLECLTRIPTRTCQALLLQVFLEPFSRVLGQAKSKRVLMTVAQSEPRYMNCLHRLGILVGIPDWIKDYEKKLNPPQSQSCNTYSAPVDQAKVRTQAKKSINVASILLLELKNIEAEEEEEDEEQLYELASVPNGEISDVSSDAEGGQGEEQLKMSDGDEKEGDSCESEDTIQRAVIEDIRFVTFIHNCSNADDNSYPAESGVVPALAFMVERDCITVLNNETGFQEKNIRAICDVGRSTKGKHKYGYIGQKGIGFKSVFKVTDCPEIHSNGFHLHFDKNCGPMGYILPHWTEDTRPLDPQLRDINQHSWTTKISLPLRTESHQTRNLFHDVHPSLLLFLHRLRSITIYNQSEKRFMTMTRKDLNHNVLEVEHSEGTERWLVVKTTLKPKKIKEDVESTELALAFQLGSDSTGSNVVCQPQKQPVFAYLPLRSFGFRFIIQGDFDIPSSRDDVDRDSSWNQWLRSEIAQLFLQAMDVFTNHPEFTGLKGLCQFLQFIPLSDEVLDFFKPVAGQIIQLLKGKSFLPTLSSDGKIVYKLPSQVAVCQDPVIREVIGGGELEKHLSLSYLHPDLSPAPPTSLLTHLGVRYLRGTDVTIVTTAMAKELMTVGGIHSDAGLHQLARLLVCNFRALEHGYGEADSILQTLRELPIIPLADGRAVALSVEGVFFPMEEINEEHAVGPLAALYKDVSVVHPSLLSCLEPLESQQVRELLRRLGVHELEPQELLEQHIYPTIRNNKWKSKPTSVVVSYLVFIKQHSSSSQEYSDTAVPVLTSRGLLCPSNERVHFSEEYGNVNLPSKLPGKENPTALIKRKNNSLCCVRRTAIGLVRIKTYFFAILLHQASSPWSVESATWRQVPGEGYVLDDYPCEEFHALATAELPGSLLLQQRMALLELLEANWETGHCYSQYLTAQVIDSDGQPIKSTKSSFYHSLCRLEWVPAYRPKQGGQLERKYLCPSSVYLSSPEVTNLLGTHVDYVDISSSDFSRALVDVLINYLKEWCVKPEEDVQEQRLPEDESERGKFTSTIQHIHNVYTYLQQNCSQSSLKELFQHTPAVFIEYKRHSDNWCTGRFYHLKEVCWSDPTNMFQRYKDLIPRKDSPVQEPKVLAPFYNRLEDMKDFFLLNVENDPNMNQYVGLLELICSSCPIPTAEVLQDVSILYARLDQERNPQSKLNDSYCSTLKGMVFDKKVFPTKNNNWVSLAHKPMISDSKELEKIFKPHKQVRLLNLPPPEKKTVLKNKTGTSDRTAFNEEDRQLFLEICGIHHLSECVKSEPLTEVLRPCPSMQSLVRWIVPYIQRFLYHHDELNEVYSELTEQNIAGKIKHLSFGQVGKLYIRHQLDVADDEDPVIEFVDVICLLKDKKELYIQKDNLSADLDICRFVCDGRSQKLVSPSKLFLNVLNQWFPNFFCSDPRALKRFLAKEEIRELPSEVELWEVPEPHKPDIPPERVEPSHPGQEDGEQTLVCWPPRAPIHSTGGGQEDSKVVEAVMKMWPPPAGPKEQAMENEVAPRGSSHEGNHPPRGSSSTNRPADQPSLQRLPSHPEQANATAAANTNTPPPPPGFTFKILKNTDIRNQTTLCEQAVVLSSTFQGTAAAAAEIRPPLNLDFPHWNKTQATLEDMELTCQRPTTVVLSEDEIDVAAIGEWGEQLVNSFLCHWRDSSDPGRPTHIMWCNQSGETGQPYDFKLTFGSTGEPEVVYVEVKSTIKKEKSFIHMSANELDFALKEKERYHIYRVYSTGDAQNVRLCRIQNLAQHLHTKDLALYLFV</sequence>
<evidence type="ECO:0000313" key="5">
    <source>
        <dbReference type="Proteomes" id="UP000261580"/>
    </source>
</evidence>
<feature type="compositionally biased region" description="Basic and acidic residues" evidence="2">
    <location>
        <begin position="733"/>
        <end position="753"/>
    </location>
</feature>
<proteinExistence type="predicted"/>
<dbReference type="InterPro" id="IPR052957">
    <property type="entry name" value="Auxin_embryo_med"/>
</dbReference>
<dbReference type="PROSITE" id="PS51644">
    <property type="entry name" value="HTH_OST"/>
    <property type="match status" value="2"/>
</dbReference>
<dbReference type="Bgee" id="ENSNBRG00000012925">
    <property type="expression patterns" value="Expressed in testis and 4 other cell types or tissues"/>
</dbReference>
<feature type="region of interest" description="Disordered" evidence="2">
    <location>
        <begin position="191"/>
        <end position="222"/>
    </location>
</feature>
<dbReference type="GO" id="GO:0030154">
    <property type="term" value="P:cell differentiation"/>
    <property type="evidence" value="ECO:0007669"/>
    <property type="project" value="UniProtKB-KW"/>
</dbReference>
<reference evidence="4" key="2">
    <citation type="submission" date="2025-09" db="UniProtKB">
        <authorList>
            <consortium name="Ensembl"/>
        </authorList>
    </citation>
    <scope>IDENTIFICATION</scope>
</reference>